<sequence>MAGLKRQAVCQLATNDLLLLGNHVRRTKQDFNRLSKTACHVSSNLLSRKTPNISDEYWYLTKQKRGQHFTGSG</sequence>
<accession>A0AAD9HXJ8</accession>
<evidence type="ECO:0000313" key="1">
    <source>
        <dbReference type="EMBL" id="KAK2066597.1"/>
    </source>
</evidence>
<dbReference type="AlphaFoldDB" id="A0AAD9HXJ8"/>
<comment type="caution">
    <text evidence="1">The sequence shown here is derived from an EMBL/GenBank/DDBJ whole genome shotgun (WGS) entry which is preliminary data.</text>
</comment>
<keyword evidence="2" id="KW-1185">Reference proteome</keyword>
<name>A0AAD9HXJ8_9PEZI</name>
<organism evidence="1 2">
    <name type="scientific">Phyllachora maydis</name>
    <dbReference type="NCBI Taxonomy" id="1825666"/>
    <lineage>
        <taxon>Eukaryota</taxon>
        <taxon>Fungi</taxon>
        <taxon>Dikarya</taxon>
        <taxon>Ascomycota</taxon>
        <taxon>Pezizomycotina</taxon>
        <taxon>Sordariomycetes</taxon>
        <taxon>Sordariomycetidae</taxon>
        <taxon>Phyllachorales</taxon>
        <taxon>Phyllachoraceae</taxon>
        <taxon>Phyllachora</taxon>
    </lineage>
</organism>
<proteinExistence type="predicted"/>
<dbReference type="EMBL" id="JAQQPM010000001">
    <property type="protein sequence ID" value="KAK2066597.1"/>
    <property type="molecule type" value="Genomic_DNA"/>
</dbReference>
<gene>
    <name evidence="1" type="ORF">P8C59_000402</name>
</gene>
<protein>
    <submittedName>
        <fullName evidence="1">Uncharacterized protein</fullName>
    </submittedName>
</protein>
<reference evidence="1" key="1">
    <citation type="journal article" date="2023" name="Mol. Plant Microbe Interact.">
        <title>Elucidating the Obligate Nature and Biological Capacity of an Invasive Fungal Corn Pathogen.</title>
        <authorList>
            <person name="MacCready J.S."/>
            <person name="Roggenkamp E.M."/>
            <person name="Gdanetz K."/>
            <person name="Chilvers M.I."/>
        </authorList>
    </citation>
    <scope>NUCLEOTIDE SEQUENCE</scope>
    <source>
        <strain evidence="1">PM02</strain>
    </source>
</reference>
<evidence type="ECO:0000313" key="2">
    <source>
        <dbReference type="Proteomes" id="UP001217918"/>
    </source>
</evidence>
<dbReference type="Proteomes" id="UP001217918">
    <property type="component" value="Unassembled WGS sequence"/>
</dbReference>